<dbReference type="SUPFAM" id="SSF46785">
    <property type="entry name" value="Winged helix' DNA-binding domain"/>
    <property type="match status" value="1"/>
</dbReference>
<dbReference type="GO" id="GO:0003677">
    <property type="term" value="F:DNA binding"/>
    <property type="evidence" value="ECO:0007669"/>
    <property type="project" value="UniProtKB-KW"/>
</dbReference>
<sequence length="162" mass="17517">MSATRPTSPTLPNSPASSDTPFVDDYLLYLLARASALVSDEFHREVAAADLGVLEWRVLATLSDGQARTINQLADIVLAKQPTVTKVIDRLEASGDVVRGESATDRRQSLVSLTGAGVAHVTPLLAGARRHEASVLARFGETQSAQLKEALHELIHQMTHRR</sequence>
<evidence type="ECO:0000313" key="5">
    <source>
        <dbReference type="EMBL" id="VVE80003.1"/>
    </source>
</evidence>
<evidence type="ECO:0000256" key="3">
    <source>
        <dbReference type="ARBA" id="ARBA00023163"/>
    </source>
</evidence>
<dbReference type="InterPro" id="IPR000835">
    <property type="entry name" value="HTH_MarR-typ"/>
</dbReference>
<dbReference type="EMBL" id="CABPSR010000005">
    <property type="protein sequence ID" value="VVE80003.1"/>
    <property type="molecule type" value="Genomic_DNA"/>
</dbReference>
<proteinExistence type="predicted"/>
<evidence type="ECO:0000256" key="1">
    <source>
        <dbReference type="ARBA" id="ARBA00023015"/>
    </source>
</evidence>
<dbReference type="InterPro" id="IPR036390">
    <property type="entry name" value="WH_DNA-bd_sf"/>
</dbReference>
<dbReference type="PROSITE" id="PS50995">
    <property type="entry name" value="HTH_MARR_2"/>
    <property type="match status" value="1"/>
</dbReference>
<dbReference type="Pfam" id="PF12802">
    <property type="entry name" value="MarR_2"/>
    <property type="match status" value="1"/>
</dbReference>
<keyword evidence="2" id="KW-0238">DNA-binding</keyword>
<evidence type="ECO:0000313" key="6">
    <source>
        <dbReference type="Proteomes" id="UP000335538"/>
    </source>
</evidence>
<reference evidence="5 6" key="1">
    <citation type="submission" date="2019-08" db="EMBL/GenBank/DDBJ databases">
        <authorList>
            <person name="Peeters C."/>
        </authorList>
    </citation>
    <scope>NUCLEOTIDE SEQUENCE [LARGE SCALE GENOMIC DNA]</scope>
    <source>
        <strain evidence="5 6">LMG 31121</strain>
    </source>
</reference>
<dbReference type="PANTHER" id="PTHR42756:SF1">
    <property type="entry name" value="TRANSCRIPTIONAL REPRESSOR OF EMRAB OPERON"/>
    <property type="match status" value="1"/>
</dbReference>
<dbReference type="Gene3D" id="1.10.10.10">
    <property type="entry name" value="Winged helix-like DNA-binding domain superfamily/Winged helix DNA-binding domain"/>
    <property type="match status" value="1"/>
</dbReference>
<keyword evidence="3" id="KW-0804">Transcription</keyword>
<evidence type="ECO:0000256" key="2">
    <source>
        <dbReference type="ARBA" id="ARBA00023125"/>
    </source>
</evidence>
<dbReference type="AlphaFoldDB" id="A0A5E5B601"/>
<keyword evidence="1" id="KW-0805">Transcription regulation</keyword>
<dbReference type="InterPro" id="IPR036388">
    <property type="entry name" value="WH-like_DNA-bd_sf"/>
</dbReference>
<dbReference type="SMART" id="SM00347">
    <property type="entry name" value="HTH_MARR"/>
    <property type="match status" value="1"/>
</dbReference>
<gene>
    <name evidence="5" type="ORF">PSP31121_02416</name>
</gene>
<feature type="domain" description="HTH marR-type" evidence="4">
    <location>
        <begin position="24"/>
        <end position="156"/>
    </location>
</feature>
<protein>
    <submittedName>
        <fullName evidence="5">MarR family transcriptional regulator</fullName>
    </submittedName>
</protein>
<name>A0A5E5B601_9BURK</name>
<dbReference type="GO" id="GO:0003700">
    <property type="term" value="F:DNA-binding transcription factor activity"/>
    <property type="evidence" value="ECO:0007669"/>
    <property type="project" value="InterPro"/>
</dbReference>
<evidence type="ECO:0000259" key="4">
    <source>
        <dbReference type="PROSITE" id="PS50995"/>
    </source>
</evidence>
<accession>A0A5E5B601</accession>
<organism evidence="5 6">
    <name type="scientific">Pandoraea sputorum</name>
    <dbReference type="NCBI Taxonomy" id="93222"/>
    <lineage>
        <taxon>Bacteria</taxon>
        <taxon>Pseudomonadati</taxon>
        <taxon>Pseudomonadota</taxon>
        <taxon>Betaproteobacteria</taxon>
        <taxon>Burkholderiales</taxon>
        <taxon>Burkholderiaceae</taxon>
        <taxon>Pandoraea</taxon>
    </lineage>
</organism>
<dbReference type="RefSeq" id="WP_191631610.1">
    <property type="nucleotide sequence ID" value="NZ_CABPSR010000005.1"/>
</dbReference>
<dbReference type="PANTHER" id="PTHR42756">
    <property type="entry name" value="TRANSCRIPTIONAL REGULATOR, MARR"/>
    <property type="match status" value="1"/>
</dbReference>
<dbReference type="Proteomes" id="UP000335538">
    <property type="component" value="Unassembled WGS sequence"/>
</dbReference>